<organism evidence="2 3">
    <name type="scientific">Rubroshorea leprosula</name>
    <dbReference type="NCBI Taxonomy" id="152421"/>
    <lineage>
        <taxon>Eukaryota</taxon>
        <taxon>Viridiplantae</taxon>
        <taxon>Streptophyta</taxon>
        <taxon>Embryophyta</taxon>
        <taxon>Tracheophyta</taxon>
        <taxon>Spermatophyta</taxon>
        <taxon>Magnoliopsida</taxon>
        <taxon>eudicotyledons</taxon>
        <taxon>Gunneridae</taxon>
        <taxon>Pentapetalae</taxon>
        <taxon>rosids</taxon>
        <taxon>malvids</taxon>
        <taxon>Malvales</taxon>
        <taxon>Dipterocarpaceae</taxon>
        <taxon>Rubroshorea</taxon>
    </lineage>
</organism>
<evidence type="ECO:0000313" key="3">
    <source>
        <dbReference type="Proteomes" id="UP001054252"/>
    </source>
</evidence>
<evidence type="ECO:0000313" key="2">
    <source>
        <dbReference type="EMBL" id="GKV46351.1"/>
    </source>
</evidence>
<feature type="chain" id="PRO_5043741846" evidence="1">
    <location>
        <begin position="24"/>
        <end position="177"/>
    </location>
</feature>
<accession>A0AAV5M991</accession>
<name>A0AAV5M991_9ROSI</name>
<comment type="caution">
    <text evidence="2">The sequence shown here is derived from an EMBL/GenBank/DDBJ whole genome shotgun (WGS) entry which is preliminary data.</text>
</comment>
<sequence>MMPMLSGIGCFFLYGCSMQEARAWDWDAKCRRRSNRGAGGKGRARCSKGGPSLVSRGGMIAVSGLKRVRVYNCWDMDAEGTVGRRSKTRVQGRGSGLGAGLVQGQGSGARQLIWARGRGGCRPLQVAACSGAAVGAQVAGLGVWARRVASKGEQKRAGQGEQSKGNLGCREGKTLFF</sequence>
<feature type="signal peptide" evidence="1">
    <location>
        <begin position="1"/>
        <end position="23"/>
    </location>
</feature>
<keyword evidence="1" id="KW-0732">Signal</keyword>
<keyword evidence="3" id="KW-1185">Reference proteome</keyword>
<proteinExistence type="predicted"/>
<gene>
    <name evidence="2" type="ORF">SLEP1_g53336</name>
</gene>
<dbReference type="EMBL" id="BPVZ01000206">
    <property type="protein sequence ID" value="GKV46351.1"/>
    <property type="molecule type" value="Genomic_DNA"/>
</dbReference>
<evidence type="ECO:0000256" key="1">
    <source>
        <dbReference type="SAM" id="SignalP"/>
    </source>
</evidence>
<protein>
    <submittedName>
        <fullName evidence="2">Uncharacterized protein</fullName>
    </submittedName>
</protein>
<dbReference type="AlphaFoldDB" id="A0AAV5M991"/>
<dbReference type="Proteomes" id="UP001054252">
    <property type="component" value="Unassembled WGS sequence"/>
</dbReference>
<reference evidence="2 3" key="1">
    <citation type="journal article" date="2021" name="Commun. Biol.">
        <title>The genome of Shorea leprosula (Dipterocarpaceae) highlights the ecological relevance of drought in aseasonal tropical rainforests.</title>
        <authorList>
            <person name="Ng K.K.S."/>
            <person name="Kobayashi M.J."/>
            <person name="Fawcett J.A."/>
            <person name="Hatakeyama M."/>
            <person name="Paape T."/>
            <person name="Ng C.H."/>
            <person name="Ang C.C."/>
            <person name="Tnah L.H."/>
            <person name="Lee C.T."/>
            <person name="Nishiyama T."/>
            <person name="Sese J."/>
            <person name="O'Brien M.J."/>
            <person name="Copetti D."/>
            <person name="Mohd Noor M.I."/>
            <person name="Ong R.C."/>
            <person name="Putra M."/>
            <person name="Sireger I.Z."/>
            <person name="Indrioko S."/>
            <person name="Kosugi Y."/>
            <person name="Izuno A."/>
            <person name="Isagi Y."/>
            <person name="Lee S.L."/>
            <person name="Shimizu K.K."/>
        </authorList>
    </citation>
    <scope>NUCLEOTIDE SEQUENCE [LARGE SCALE GENOMIC DNA]</scope>
    <source>
        <strain evidence="2">214</strain>
    </source>
</reference>